<dbReference type="PANTHER" id="PTHR10131">
    <property type="entry name" value="TNF RECEPTOR ASSOCIATED FACTOR"/>
    <property type="match status" value="1"/>
</dbReference>
<evidence type="ECO:0000256" key="1">
    <source>
        <dbReference type="ARBA" id="ARBA00004496"/>
    </source>
</evidence>
<evidence type="ECO:0000259" key="9">
    <source>
        <dbReference type="PROSITE" id="PS50145"/>
    </source>
</evidence>
<dbReference type="GO" id="GO:0042981">
    <property type="term" value="P:regulation of apoptotic process"/>
    <property type="evidence" value="ECO:0007669"/>
    <property type="project" value="InterPro"/>
</dbReference>
<feature type="zinc finger region" description="TRAF-type" evidence="7">
    <location>
        <begin position="117"/>
        <end position="160"/>
    </location>
</feature>
<evidence type="ECO:0000256" key="4">
    <source>
        <dbReference type="ARBA" id="ARBA00022737"/>
    </source>
</evidence>
<evidence type="ECO:0000256" key="5">
    <source>
        <dbReference type="ARBA" id="ARBA00022771"/>
    </source>
</evidence>
<accession>A0A7J7JB98</accession>
<evidence type="ECO:0000259" key="8">
    <source>
        <dbReference type="PROSITE" id="PS50144"/>
    </source>
</evidence>
<dbReference type="PROSITE" id="PS50144">
    <property type="entry name" value="MATH"/>
    <property type="match status" value="1"/>
</dbReference>
<keyword evidence="5 7" id="KW-0863">Zinc-finger</keyword>
<keyword evidence="6 7" id="KW-0862">Zinc</keyword>
<dbReference type="InterPro" id="IPR049342">
    <property type="entry name" value="TRAF1-6_MATH_dom"/>
</dbReference>
<dbReference type="GO" id="GO:0043122">
    <property type="term" value="P:regulation of canonical NF-kappaB signal transduction"/>
    <property type="evidence" value="ECO:0007669"/>
    <property type="project" value="TreeGrafter"/>
</dbReference>
<dbReference type="Gene3D" id="2.60.210.10">
    <property type="entry name" value="Apoptosis, Tumor Necrosis Factor Receptor Associated Protein 2, Chain A"/>
    <property type="match status" value="1"/>
</dbReference>
<dbReference type="GO" id="GO:0009898">
    <property type="term" value="C:cytoplasmic side of plasma membrane"/>
    <property type="evidence" value="ECO:0007669"/>
    <property type="project" value="TreeGrafter"/>
</dbReference>
<dbReference type="GO" id="GO:0005164">
    <property type="term" value="F:tumor necrosis factor receptor binding"/>
    <property type="evidence" value="ECO:0007669"/>
    <property type="project" value="TreeGrafter"/>
</dbReference>
<evidence type="ECO:0000256" key="3">
    <source>
        <dbReference type="ARBA" id="ARBA00022723"/>
    </source>
</evidence>
<comment type="subcellular location">
    <subcellularLocation>
        <location evidence="1">Cytoplasm</location>
    </subcellularLocation>
</comment>
<dbReference type="EMBL" id="VXIV02002702">
    <property type="protein sequence ID" value="KAF6023532.1"/>
    <property type="molecule type" value="Genomic_DNA"/>
</dbReference>
<feature type="domain" description="MATH" evidence="8">
    <location>
        <begin position="356"/>
        <end position="501"/>
    </location>
</feature>
<keyword evidence="4" id="KW-0677">Repeat</keyword>
<gene>
    <name evidence="10" type="ORF">EB796_018180</name>
</gene>
<comment type="caution">
    <text evidence="10">The sequence shown here is derived from an EMBL/GenBank/DDBJ whole genome shotgun (WGS) entry which is preliminary data.</text>
</comment>
<organism evidence="10 11">
    <name type="scientific">Bugula neritina</name>
    <name type="common">Brown bryozoan</name>
    <name type="synonym">Sertularia neritina</name>
    <dbReference type="NCBI Taxonomy" id="10212"/>
    <lineage>
        <taxon>Eukaryota</taxon>
        <taxon>Metazoa</taxon>
        <taxon>Spiralia</taxon>
        <taxon>Lophotrochozoa</taxon>
        <taxon>Bryozoa</taxon>
        <taxon>Gymnolaemata</taxon>
        <taxon>Cheilostomatida</taxon>
        <taxon>Flustrina</taxon>
        <taxon>Buguloidea</taxon>
        <taxon>Bugulidae</taxon>
        <taxon>Bugula</taxon>
    </lineage>
</organism>
<dbReference type="InterPro" id="IPR001293">
    <property type="entry name" value="Znf_TRAF"/>
</dbReference>
<dbReference type="AlphaFoldDB" id="A0A7J7JB98"/>
<dbReference type="PIRSF" id="PIRSF015614">
    <property type="entry name" value="TRAF"/>
    <property type="match status" value="1"/>
</dbReference>
<dbReference type="PANTHER" id="PTHR10131:SF138">
    <property type="entry name" value="RE66324P"/>
    <property type="match status" value="1"/>
</dbReference>
<dbReference type="GO" id="GO:0005737">
    <property type="term" value="C:cytoplasm"/>
    <property type="evidence" value="ECO:0007669"/>
    <property type="project" value="UniProtKB-SubCell"/>
</dbReference>
<keyword evidence="3 7" id="KW-0479">Metal-binding</keyword>
<dbReference type="PROSITE" id="PS50145">
    <property type="entry name" value="ZF_TRAF"/>
    <property type="match status" value="1"/>
</dbReference>
<evidence type="ECO:0000256" key="6">
    <source>
        <dbReference type="ARBA" id="ARBA00022833"/>
    </source>
</evidence>
<proteinExistence type="predicted"/>
<evidence type="ECO:0000313" key="10">
    <source>
        <dbReference type="EMBL" id="KAF6023532.1"/>
    </source>
</evidence>
<reference evidence="10" key="1">
    <citation type="submission" date="2020-06" db="EMBL/GenBank/DDBJ databases">
        <title>Draft genome of Bugula neritina, a colonial animal packing powerful symbionts and potential medicines.</title>
        <authorList>
            <person name="Rayko M."/>
        </authorList>
    </citation>
    <scope>NUCLEOTIDE SEQUENCE [LARGE SCALE GENOMIC DNA]</scope>
    <source>
        <strain evidence="10">Kwan_BN1</strain>
    </source>
</reference>
<keyword evidence="11" id="KW-1185">Reference proteome</keyword>
<dbReference type="InterPro" id="IPR002083">
    <property type="entry name" value="MATH/TRAF_dom"/>
</dbReference>
<dbReference type="InterPro" id="IPR008974">
    <property type="entry name" value="TRAF-like"/>
</dbReference>
<dbReference type="GO" id="GO:0007165">
    <property type="term" value="P:signal transduction"/>
    <property type="evidence" value="ECO:0007669"/>
    <property type="project" value="InterPro"/>
</dbReference>
<evidence type="ECO:0000313" key="11">
    <source>
        <dbReference type="Proteomes" id="UP000593567"/>
    </source>
</evidence>
<dbReference type="Proteomes" id="UP000593567">
    <property type="component" value="Unassembled WGS sequence"/>
</dbReference>
<dbReference type="InterPro" id="IPR013083">
    <property type="entry name" value="Znf_RING/FYVE/PHD"/>
</dbReference>
<dbReference type="InterPro" id="IPR012227">
    <property type="entry name" value="TNF_rcpt-assoc_TRAF_met"/>
</dbReference>
<evidence type="ECO:0000256" key="7">
    <source>
        <dbReference type="PROSITE-ProRule" id="PRU00207"/>
    </source>
</evidence>
<dbReference type="OrthoDB" id="5574452at2759"/>
<dbReference type="Pfam" id="PF21355">
    <property type="entry name" value="TRAF-mep_MATH"/>
    <property type="match status" value="1"/>
</dbReference>
<dbReference type="SUPFAM" id="SSF49599">
    <property type="entry name" value="TRAF domain-like"/>
    <property type="match status" value="2"/>
</dbReference>
<dbReference type="GO" id="GO:0008270">
    <property type="term" value="F:zinc ion binding"/>
    <property type="evidence" value="ECO:0007669"/>
    <property type="project" value="UniProtKB-KW"/>
</dbReference>
<protein>
    <submittedName>
        <fullName evidence="10">TRAF3</fullName>
    </submittedName>
</protein>
<name>A0A7J7JB98_BUGNE</name>
<evidence type="ECO:0000256" key="2">
    <source>
        <dbReference type="ARBA" id="ARBA00022490"/>
    </source>
</evidence>
<dbReference type="CDD" id="cd00270">
    <property type="entry name" value="MATH_TRAF_C"/>
    <property type="match status" value="1"/>
</dbReference>
<feature type="domain" description="TRAF-type" evidence="9">
    <location>
        <begin position="117"/>
        <end position="160"/>
    </location>
</feature>
<dbReference type="Gene3D" id="3.30.40.10">
    <property type="entry name" value="Zinc/RING finger domain, C3HC4 (zinc finger)"/>
    <property type="match status" value="3"/>
</dbReference>
<dbReference type="SUPFAM" id="SSF57850">
    <property type="entry name" value="RING/U-box"/>
    <property type="match status" value="1"/>
</dbReference>
<sequence length="506" mass="57592">MKLYKRPGFVQRRQLLLSYSCGICRDIVILPYQTACNKRVCEVCITEKFGNNSVIPCPLLHDNLTGDEEECQREGLEWSMVYPDSITQKELSRELCFCVNRQFGCCEEVRWKDLQKHIEECPFEPTVCSNEGCDKKYDYMHMLEHQNNCLYGQVQCRYCTTVTLRKDFPEHVEECEKVDTVCGGCSKLFSSRGNLAVHQQTDPGCLLSAGKGTAGSPPGPPNRGPAPGALAIKIQELEDNVENRQNILLRAVAPRVVPLTKAVFGISVKVADLEEQANLSKEDSYRFKQAMRSADNVSRTVGNLQSRVAVLEREVKDTGLSEMPSLHTRTQGLQKNSKDLGRLTKKTMILESGWDNGMLVWKIDQYQLKKRQAVRYEGRFETSPAFFSKKYGYKMCCKAYLNGHEDGRGQYLSLYFVLMKGEYDDILEFPFTERITFKLLAPQKQWLNKEKTILPDPDSSSFRRPQTEMNIASGCPQFALHTDVESSNFLINDCIYVRVSVESSRA</sequence>
<keyword evidence="2" id="KW-0963">Cytoplasm</keyword>